<dbReference type="EMBL" id="BIFS01000001">
    <property type="protein sequence ID" value="GCE21886.1"/>
    <property type="molecule type" value="Genomic_DNA"/>
</dbReference>
<gene>
    <name evidence="1" type="ORF">KDK_56860</name>
</gene>
<name>A0A402AS18_9CHLR</name>
<proteinExistence type="predicted"/>
<evidence type="ECO:0000313" key="1">
    <source>
        <dbReference type="EMBL" id="GCE21886.1"/>
    </source>
</evidence>
<organism evidence="1 2">
    <name type="scientific">Dictyobacter kobayashii</name>
    <dbReference type="NCBI Taxonomy" id="2014872"/>
    <lineage>
        <taxon>Bacteria</taxon>
        <taxon>Bacillati</taxon>
        <taxon>Chloroflexota</taxon>
        <taxon>Ktedonobacteria</taxon>
        <taxon>Ktedonobacterales</taxon>
        <taxon>Dictyobacteraceae</taxon>
        <taxon>Dictyobacter</taxon>
    </lineage>
</organism>
<dbReference type="Proteomes" id="UP000287188">
    <property type="component" value="Unassembled WGS sequence"/>
</dbReference>
<evidence type="ECO:0000313" key="2">
    <source>
        <dbReference type="Proteomes" id="UP000287188"/>
    </source>
</evidence>
<reference evidence="2" key="1">
    <citation type="submission" date="2018-12" db="EMBL/GenBank/DDBJ databases">
        <title>Tengunoibacter tsumagoiensis gen. nov., sp. nov., Dictyobacter kobayashii sp. nov., D. alpinus sp. nov., and D. joshuensis sp. nov. and description of Dictyobacteraceae fam. nov. within the order Ktedonobacterales isolated from Tengu-no-mugimeshi.</title>
        <authorList>
            <person name="Wang C.M."/>
            <person name="Zheng Y."/>
            <person name="Sakai Y."/>
            <person name="Toyoda A."/>
            <person name="Minakuchi Y."/>
            <person name="Abe K."/>
            <person name="Yokota A."/>
            <person name="Yabe S."/>
        </authorList>
    </citation>
    <scope>NUCLEOTIDE SEQUENCE [LARGE SCALE GENOMIC DNA]</scope>
    <source>
        <strain evidence="2">Uno11</strain>
    </source>
</reference>
<protein>
    <submittedName>
        <fullName evidence="1">Uncharacterized protein</fullName>
    </submittedName>
</protein>
<dbReference type="RefSeq" id="WP_126553849.1">
    <property type="nucleotide sequence ID" value="NZ_BIFS01000001.1"/>
</dbReference>
<dbReference type="AlphaFoldDB" id="A0A402AS18"/>
<comment type="caution">
    <text evidence="1">The sequence shown here is derived from an EMBL/GenBank/DDBJ whole genome shotgun (WGS) entry which is preliminary data.</text>
</comment>
<sequence length="270" mass="29964">MRRLYHTDQDCPTYLLEYMLAAIGTPAARAAMAEYATSTHRQKNFMDLGFWLPADGKIAEARFTQHRSALRFQPVADTLTPEELIKLPHPVGLPISLVAEEKAQTMISWHYLTLDLTQVAGLPTLAFSRAHLVSPLHTGSWTLFCTISEQNLYTQAKLSTSEDEDPEQLALLRAQTINYQDAGKGELRLLPYDDQLVYRNGHTQSTAHVYGDVGGPPLGLSENPSCPICGKLMFHLCTIASTLREYGAGFRSAFLCEDCQQVASQSSGWN</sequence>
<dbReference type="OrthoDB" id="5351532at2"/>
<accession>A0A402AS18</accession>
<keyword evidence="2" id="KW-1185">Reference proteome</keyword>